<comment type="subcellular location">
    <subcellularLocation>
        <location evidence="1">Endomembrane system</location>
        <topology evidence="1">Multi-pass membrane protein</topology>
    </subcellularLocation>
</comment>
<dbReference type="PATRIC" id="fig|348151.3.peg.321"/>
<dbReference type="InterPro" id="IPR000620">
    <property type="entry name" value="EamA_dom"/>
</dbReference>
<dbReference type="STRING" id="348151.IV55_GL000315"/>
<feature type="transmembrane region" description="Helical" evidence="3">
    <location>
        <begin position="278"/>
        <end position="296"/>
    </location>
</feature>
<evidence type="ECO:0000313" key="6">
    <source>
        <dbReference type="Proteomes" id="UP000051139"/>
    </source>
</evidence>
<comment type="similarity">
    <text evidence="2">Belongs to the EamA transporter family.</text>
</comment>
<reference evidence="5 6" key="1">
    <citation type="journal article" date="2015" name="Genome Announc.">
        <title>Expanding the biotechnology potential of lactobacilli through comparative genomics of 213 strains and associated genera.</title>
        <authorList>
            <person name="Sun Z."/>
            <person name="Harris H.M."/>
            <person name="McCann A."/>
            <person name="Guo C."/>
            <person name="Argimon S."/>
            <person name="Zhang W."/>
            <person name="Yang X."/>
            <person name="Jeffery I.B."/>
            <person name="Cooney J.C."/>
            <person name="Kagawa T.F."/>
            <person name="Liu W."/>
            <person name="Song Y."/>
            <person name="Salvetti E."/>
            <person name="Wrobel A."/>
            <person name="Rasinkangas P."/>
            <person name="Parkhill J."/>
            <person name="Rea M.C."/>
            <person name="O'Sullivan O."/>
            <person name="Ritari J."/>
            <person name="Douillard F.P."/>
            <person name="Paul Ross R."/>
            <person name="Yang R."/>
            <person name="Briner A.E."/>
            <person name="Felis G.E."/>
            <person name="de Vos W.M."/>
            <person name="Barrangou R."/>
            <person name="Klaenhammer T.R."/>
            <person name="Caufield P.W."/>
            <person name="Cui Y."/>
            <person name="Zhang H."/>
            <person name="O'Toole P.W."/>
        </authorList>
    </citation>
    <scope>NUCLEOTIDE SEQUENCE [LARGE SCALE GENOMIC DNA]</scope>
    <source>
        <strain evidence="5 6">DSM 22696</strain>
    </source>
</reference>
<feature type="transmembrane region" description="Helical" evidence="3">
    <location>
        <begin position="56"/>
        <end position="76"/>
    </location>
</feature>
<feature type="transmembrane region" description="Helical" evidence="3">
    <location>
        <begin position="216"/>
        <end position="237"/>
    </location>
</feature>
<proteinExistence type="inferred from homology"/>
<feature type="transmembrane region" description="Helical" evidence="3">
    <location>
        <begin position="302"/>
        <end position="319"/>
    </location>
</feature>
<comment type="caution">
    <text evidence="5">The sequence shown here is derived from an EMBL/GenBank/DDBJ whole genome shotgun (WGS) entry which is preliminary data.</text>
</comment>
<feature type="transmembrane region" description="Helical" evidence="3">
    <location>
        <begin position="183"/>
        <end position="204"/>
    </location>
</feature>
<dbReference type="PANTHER" id="PTHR22911">
    <property type="entry name" value="ACYL-MALONYL CONDENSING ENZYME-RELATED"/>
    <property type="match status" value="1"/>
</dbReference>
<evidence type="ECO:0000256" key="1">
    <source>
        <dbReference type="ARBA" id="ARBA00004127"/>
    </source>
</evidence>
<keyword evidence="6" id="KW-1185">Reference proteome</keyword>
<gene>
    <name evidence="5" type="ORF">IV55_GL000315</name>
</gene>
<dbReference type="AlphaFoldDB" id="A0A0R2L1K2"/>
<feature type="transmembrane region" description="Helical" evidence="3">
    <location>
        <begin position="97"/>
        <end position="119"/>
    </location>
</feature>
<dbReference type="Proteomes" id="UP000051139">
    <property type="component" value="Unassembled WGS sequence"/>
</dbReference>
<feature type="transmembrane region" description="Helical" evidence="3">
    <location>
        <begin position="125"/>
        <end position="145"/>
    </location>
</feature>
<feature type="transmembrane region" description="Helical" evidence="3">
    <location>
        <begin position="23"/>
        <end position="44"/>
    </location>
</feature>
<evidence type="ECO:0000256" key="3">
    <source>
        <dbReference type="SAM" id="Phobius"/>
    </source>
</evidence>
<keyword evidence="3" id="KW-0472">Membrane</keyword>
<keyword evidence="3" id="KW-1133">Transmembrane helix</keyword>
<feature type="domain" description="EamA" evidence="4">
    <location>
        <begin position="25"/>
        <end position="168"/>
    </location>
</feature>
<name>A0A0R2L1K2_9LACO</name>
<dbReference type="PANTHER" id="PTHR22911:SF137">
    <property type="entry name" value="SOLUTE CARRIER FAMILY 35 MEMBER G2-RELATED"/>
    <property type="match status" value="1"/>
</dbReference>
<feature type="transmembrane region" description="Helical" evidence="3">
    <location>
        <begin position="243"/>
        <end position="266"/>
    </location>
</feature>
<protein>
    <submittedName>
        <fullName evidence="5">Integral membrane protein domain protein</fullName>
    </submittedName>
</protein>
<evidence type="ECO:0000259" key="4">
    <source>
        <dbReference type="Pfam" id="PF00892"/>
    </source>
</evidence>
<sequence>MPQKNWRGFSDMISRKQYLEQRLGGLTGGILWGLDTVLIGFILLQSPLKGFTGTAPLLATFLHDTFSALVLLLIGAKQAGQSYLKSLWNSLVHQSSGRWVAFAAIFGGPIGMTSYTLSIHFIGPGYTAIISAMYPAFGALLNFIIFRQRPTFSTILGLTLAISGTMLAGISASTQSSVNPIGFLFAAMCVIGWGSESVISAYGMKNDLSSDTALQIRQLISAVVFAIIIVPLIPSGFSMTFSILTAPVCFILFLTALAGTLSYRFYYRSINTLGAVEAMGLNISYSAWAIFIGLFFGNALSFTALLFAFIIIAGSVLTADSQQLILKKIIHLRS</sequence>
<dbReference type="SUPFAM" id="SSF103481">
    <property type="entry name" value="Multidrug resistance efflux transporter EmrE"/>
    <property type="match status" value="1"/>
</dbReference>
<accession>A0A0R2L1K2</accession>
<dbReference type="InterPro" id="IPR037185">
    <property type="entry name" value="EmrE-like"/>
</dbReference>
<dbReference type="GO" id="GO:0016020">
    <property type="term" value="C:membrane"/>
    <property type="evidence" value="ECO:0007669"/>
    <property type="project" value="InterPro"/>
</dbReference>
<keyword evidence="3" id="KW-0812">Transmembrane</keyword>
<evidence type="ECO:0000256" key="2">
    <source>
        <dbReference type="ARBA" id="ARBA00007362"/>
    </source>
</evidence>
<feature type="transmembrane region" description="Helical" evidence="3">
    <location>
        <begin position="152"/>
        <end position="171"/>
    </location>
</feature>
<evidence type="ECO:0000313" key="5">
    <source>
        <dbReference type="EMBL" id="KRN95328.1"/>
    </source>
</evidence>
<organism evidence="5 6">
    <name type="scientific">Furfurilactobacillus siliginis</name>
    <dbReference type="NCBI Taxonomy" id="348151"/>
    <lineage>
        <taxon>Bacteria</taxon>
        <taxon>Bacillati</taxon>
        <taxon>Bacillota</taxon>
        <taxon>Bacilli</taxon>
        <taxon>Lactobacillales</taxon>
        <taxon>Lactobacillaceae</taxon>
        <taxon>Furfurilactobacillus</taxon>
    </lineage>
</organism>
<dbReference type="Pfam" id="PF00892">
    <property type="entry name" value="EamA"/>
    <property type="match status" value="1"/>
</dbReference>
<dbReference type="EMBL" id="JQCB01000010">
    <property type="protein sequence ID" value="KRN95328.1"/>
    <property type="molecule type" value="Genomic_DNA"/>
</dbReference>